<dbReference type="Pfam" id="PF00106">
    <property type="entry name" value="adh_short"/>
    <property type="match status" value="1"/>
</dbReference>
<evidence type="ECO:0000313" key="2">
    <source>
        <dbReference type="EMBL" id="NWE75552.1"/>
    </source>
</evidence>
<dbReference type="PANTHER" id="PTHR45458:SF1">
    <property type="entry name" value="SHORT CHAIN DEHYDROGENASE"/>
    <property type="match status" value="1"/>
</dbReference>
<dbReference type="InterPro" id="IPR036291">
    <property type="entry name" value="NAD(P)-bd_dom_sf"/>
</dbReference>
<dbReference type="GO" id="GO:0016616">
    <property type="term" value="F:oxidoreductase activity, acting on the CH-OH group of donors, NAD or NADP as acceptor"/>
    <property type="evidence" value="ECO:0007669"/>
    <property type="project" value="TreeGrafter"/>
</dbReference>
<dbReference type="AlphaFoldDB" id="A0A7Y8K4B4"/>
<comment type="similarity">
    <text evidence="1">Belongs to the short-chain dehydrogenases/reductases (SDR) family.</text>
</comment>
<dbReference type="RefSeq" id="WP_177113403.1">
    <property type="nucleotide sequence ID" value="NZ_JACARF010000011.1"/>
</dbReference>
<dbReference type="PRINTS" id="PR00080">
    <property type="entry name" value="SDRFAMILY"/>
</dbReference>
<protein>
    <submittedName>
        <fullName evidence="2">SDR family NAD(P)-dependent oxidoreductase</fullName>
    </submittedName>
</protein>
<comment type="caution">
    <text evidence="2">The sequence shown here is derived from an EMBL/GenBank/DDBJ whole genome shotgun (WGS) entry which is preliminary data.</text>
</comment>
<dbReference type="EMBL" id="JACARF010000011">
    <property type="protein sequence ID" value="NWE75552.1"/>
    <property type="molecule type" value="Genomic_DNA"/>
</dbReference>
<name>A0A7Y8K4B4_9PSED</name>
<dbReference type="InterPro" id="IPR052184">
    <property type="entry name" value="SDR_enzymes"/>
</dbReference>
<evidence type="ECO:0000256" key="1">
    <source>
        <dbReference type="RuleBase" id="RU000363"/>
    </source>
</evidence>
<dbReference type="PANTHER" id="PTHR45458">
    <property type="entry name" value="SHORT-CHAIN DEHYDROGENASE/REDUCTASE SDR"/>
    <property type="match status" value="1"/>
</dbReference>
<organism evidence="2 3">
    <name type="scientific">Pseudomonas yamanorum</name>
    <dbReference type="NCBI Taxonomy" id="515393"/>
    <lineage>
        <taxon>Bacteria</taxon>
        <taxon>Pseudomonadati</taxon>
        <taxon>Pseudomonadota</taxon>
        <taxon>Gammaproteobacteria</taxon>
        <taxon>Pseudomonadales</taxon>
        <taxon>Pseudomonadaceae</taxon>
        <taxon>Pseudomonas</taxon>
    </lineage>
</organism>
<gene>
    <name evidence="2" type="ORF">HX828_08290</name>
</gene>
<proteinExistence type="inferred from homology"/>
<dbReference type="InterPro" id="IPR002347">
    <property type="entry name" value="SDR_fam"/>
</dbReference>
<dbReference type="SUPFAM" id="SSF51735">
    <property type="entry name" value="NAD(P)-binding Rossmann-fold domains"/>
    <property type="match status" value="1"/>
</dbReference>
<dbReference type="Gene3D" id="3.40.50.720">
    <property type="entry name" value="NAD(P)-binding Rossmann-like Domain"/>
    <property type="match status" value="1"/>
</dbReference>
<sequence>MIAVITGATGGYGNALCLQAKFAGYKVVGVSKSPEKLNMLRQSKSVDEVFALDYLAKDLDANLSDFEDFLSSKGITAVDLLINNAGIGSKQHSIFHETADELRHALEVNCIGPGQLIKRLAASFSLSTVVNISSRRGSVAQNADECISKTGCSYTYRISKSALNMLSLCVVDELGGRLLSYTVHPGRLRTGMGVNGAELTADDSAARLFQLIAMRPDPSRFYSLEEEHIQTLPW</sequence>
<accession>A0A7Y8K4B4</accession>
<reference evidence="2 3" key="1">
    <citation type="submission" date="2020-04" db="EMBL/GenBank/DDBJ databases">
        <title>Molecular characterization of pseudomonads from Agaricus bisporus reveal novel blotch 2 pathogens in Western Europe.</title>
        <authorList>
            <person name="Taparia T."/>
            <person name="Krijger M."/>
            <person name="Haynes E."/>
            <person name="Elpinstone J.G."/>
            <person name="Noble R."/>
            <person name="Van Der Wolf J."/>
        </authorList>
    </citation>
    <scope>NUCLEOTIDE SEQUENCE [LARGE SCALE GENOMIC DNA]</scope>
    <source>
        <strain evidence="2 3">IPO3781</strain>
    </source>
</reference>
<dbReference type="PRINTS" id="PR00081">
    <property type="entry name" value="GDHRDH"/>
</dbReference>
<dbReference type="Proteomes" id="UP000537188">
    <property type="component" value="Unassembled WGS sequence"/>
</dbReference>
<evidence type="ECO:0000313" key="3">
    <source>
        <dbReference type="Proteomes" id="UP000537188"/>
    </source>
</evidence>